<evidence type="ECO:0000259" key="4">
    <source>
        <dbReference type="SMART" id="SM00738"/>
    </source>
</evidence>
<evidence type="ECO:0000256" key="1">
    <source>
        <dbReference type="ARBA" id="ARBA00022814"/>
    </source>
</evidence>
<dbReference type="GO" id="GO:0006354">
    <property type="term" value="P:DNA-templated transcription elongation"/>
    <property type="evidence" value="ECO:0007669"/>
    <property type="project" value="InterPro"/>
</dbReference>
<dbReference type="EMBL" id="DTLI01000140">
    <property type="protein sequence ID" value="HHS52356.1"/>
    <property type="molecule type" value="Genomic_DNA"/>
</dbReference>
<comment type="caution">
    <text evidence="6">The sequence shown here is derived from an EMBL/GenBank/DDBJ whole genome shotgun (WGS) entry which is preliminary data.</text>
</comment>
<dbReference type="SUPFAM" id="SSF82679">
    <property type="entry name" value="N-utilization substance G protein NusG, N-terminal domain"/>
    <property type="match status" value="1"/>
</dbReference>
<dbReference type="SMART" id="SM00739">
    <property type="entry name" value="KOW"/>
    <property type="match status" value="1"/>
</dbReference>
<evidence type="ECO:0000259" key="5">
    <source>
        <dbReference type="SMART" id="SM00739"/>
    </source>
</evidence>
<dbReference type="SUPFAM" id="SSF50104">
    <property type="entry name" value="Translation proteins SH3-like domain"/>
    <property type="match status" value="1"/>
</dbReference>
<dbReference type="SMART" id="SM00738">
    <property type="entry name" value="NGN"/>
    <property type="match status" value="1"/>
</dbReference>
<keyword evidence="1" id="KW-0889">Transcription antitermination</keyword>
<feature type="domain" description="NusG-like N-terminal" evidence="4">
    <location>
        <begin position="8"/>
        <end position="105"/>
    </location>
</feature>
<proteinExistence type="predicted"/>
<dbReference type="Gene3D" id="3.30.70.940">
    <property type="entry name" value="NusG, N-terminal domain"/>
    <property type="match status" value="1"/>
</dbReference>
<keyword evidence="3" id="KW-0804">Transcription</keyword>
<name>A0A7C6EBW1_UNCW3</name>
<dbReference type="NCBIfam" id="NF033644">
    <property type="entry name" value="antiterm_UpxY"/>
    <property type="match status" value="1"/>
</dbReference>
<feature type="domain" description="KOW" evidence="5">
    <location>
        <begin position="116"/>
        <end position="143"/>
    </location>
</feature>
<evidence type="ECO:0000256" key="3">
    <source>
        <dbReference type="ARBA" id="ARBA00023163"/>
    </source>
</evidence>
<protein>
    <submittedName>
        <fullName evidence="6">UpxY family transcription antiterminator</fullName>
    </submittedName>
</protein>
<dbReference type="InterPro" id="IPR036735">
    <property type="entry name" value="NGN_dom_sf"/>
</dbReference>
<dbReference type="InterPro" id="IPR008991">
    <property type="entry name" value="Translation_prot_SH3-like_sf"/>
</dbReference>
<dbReference type="Pfam" id="PF00467">
    <property type="entry name" value="KOW"/>
    <property type="match status" value="1"/>
</dbReference>
<dbReference type="CDD" id="cd06091">
    <property type="entry name" value="KOW_NusG"/>
    <property type="match status" value="1"/>
</dbReference>
<keyword evidence="2" id="KW-0805">Transcription regulation</keyword>
<dbReference type="InterPro" id="IPR005824">
    <property type="entry name" value="KOW"/>
</dbReference>
<dbReference type="GO" id="GO:0031564">
    <property type="term" value="P:transcription antitermination"/>
    <property type="evidence" value="ECO:0007669"/>
    <property type="project" value="UniProtKB-KW"/>
</dbReference>
<dbReference type="InterPro" id="IPR043425">
    <property type="entry name" value="NusG-like"/>
</dbReference>
<dbReference type="InterPro" id="IPR006645">
    <property type="entry name" value="NGN-like_dom"/>
</dbReference>
<dbReference type="PANTHER" id="PTHR30265:SF4">
    <property type="entry name" value="KOW MOTIF FAMILY PROTEIN, EXPRESSED"/>
    <property type="match status" value="1"/>
</dbReference>
<reference evidence="6" key="1">
    <citation type="journal article" date="2020" name="mSystems">
        <title>Genome- and Community-Level Interaction Insights into Carbon Utilization and Element Cycling Functions of Hydrothermarchaeota in Hydrothermal Sediment.</title>
        <authorList>
            <person name="Zhou Z."/>
            <person name="Liu Y."/>
            <person name="Xu W."/>
            <person name="Pan J."/>
            <person name="Luo Z.H."/>
            <person name="Li M."/>
        </authorList>
    </citation>
    <scope>NUCLEOTIDE SEQUENCE [LARGE SCALE GENOMIC DNA]</scope>
    <source>
        <strain evidence="6">SpSt-876</strain>
    </source>
</reference>
<dbReference type="Pfam" id="PF02357">
    <property type="entry name" value="NusG"/>
    <property type="match status" value="1"/>
</dbReference>
<dbReference type="AlphaFoldDB" id="A0A7C6EBW1"/>
<accession>A0A7C6EBW1</accession>
<evidence type="ECO:0000313" key="6">
    <source>
        <dbReference type="EMBL" id="HHS52356.1"/>
    </source>
</evidence>
<organism evidence="6">
    <name type="scientific">candidate division WOR-3 bacterium</name>
    <dbReference type="NCBI Taxonomy" id="2052148"/>
    <lineage>
        <taxon>Bacteria</taxon>
        <taxon>Bacteria division WOR-3</taxon>
    </lineage>
</organism>
<dbReference type="PANTHER" id="PTHR30265">
    <property type="entry name" value="RHO-INTERACTING TRANSCRIPTION TERMINATION FACTOR NUSG"/>
    <property type="match status" value="1"/>
</dbReference>
<evidence type="ECO:0000256" key="2">
    <source>
        <dbReference type="ARBA" id="ARBA00023015"/>
    </source>
</evidence>
<sequence length="170" mass="19244">MEDNDQRVAQWYAIYTRARHEGAVAKQIARLGYFPFLPKRKILSKRKDRRKIIETPLFPNYLFAKFTPADFNKILNLPGVVKLLGSSGNPIPIPEEEIESVRILVKSNLAIEPHPYLREGDKVRIVAGPLKGASGWLLRVEPSRSLLVVSVNILNRSIAVELGDDVVEKY</sequence>
<gene>
    <name evidence="6" type="ORF">ENW73_05760</name>
</gene>